<dbReference type="Pfam" id="PF13439">
    <property type="entry name" value="Glyco_transf_4"/>
    <property type="match status" value="1"/>
</dbReference>
<sequence>MKIGITCYPTYGGSGVVATELGIELAANGHEVHFITYSQPFRLTGREHGIFYHEVPVSNYPLFEYPPYDLALATRMSEVAAYYQLDLLHVHYAIPHSISAYLARQMLAEKNRRLPFVTTLHGTDITLVGLDHSYLPITRFGIDQSDGVTAISSYLRDQTVEQFKVKREIEVIPNFVNCDVYTPLSPEIREAGRAQYAEPGEKILIHLSNFRPVKRAVDAVEIFTRIVEEVPARLLMVGDGPDRSQAEWLARSKGIQERVHFLGKQSSVNDLLPLADLMLMPSEMESFGLVALEAMACKVPTIATRVGGVPELIDDGLNGRLFPVGDIAGMADATIDLLSDDRKHEQFAVAGRQTAQQRYCASKIIPKYEAYYERVVEREGASVS</sequence>
<dbReference type="PANTHER" id="PTHR45947:SF3">
    <property type="entry name" value="SULFOQUINOVOSYL TRANSFERASE SQD2"/>
    <property type="match status" value="1"/>
</dbReference>
<dbReference type="NCBIfam" id="TIGR03999">
    <property type="entry name" value="thiol_BshA"/>
    <property type="match status" value="1"/>
</dbReference>
<dbReference type="InterPro" id="IPR023881">
    <property type="entry name" value="Thiol_BshA"/>
</dbReference>
<keyword evidence="4" id="KW-1185">Reference proteome</keyword>
<dbReference type="Pfam" id="PF00534">
    <property type="entry name" value="Glycos_transf_1"/>
    <property type="match status" value="1"/>
</dbReference>
<dbReference type="InterPro" id="IPR001296">
    <property type="entry name" value="Glyco_trans_1"/>
</dbReference>
<dbReference type="SUPFAM" id="SSF53756">
    <property type="entry name" value="UDP-Glycosyltransferase/glycogen phosphorylase"/>
    <property type="match status" value="1"/>
</dbReference>
<proteinExistence type="predicted"/>
<gene>
    <name evidence="3" type="ORF">HNQ77_003136</name>
</gene>
<dbReference type="PANTHER" id="PTHR45947">
    <property type="entry name" value="SULFOQUINOVOSYL TRANSFERASE SQD2"/>
    <property type="match status" value="1"/>
</dbReference>
<feature type="domain" description="Glycosyltransferase subfamily 4-like N-terminal" evidence="2">
    <location>
        <begin position="11"/>
        <end position="179"/>
    </location>
</feature>
<dbReference type="GO" id="GO:0071793">
    <property type="term" value="P:bacillithiol biosynthetic process"/>
    <property type="evidence" value="ECO:0007669"/>
    <property type="project" value="InterPro"/>
</dbReference>
<accession>A0A841K3G9</accession>
<dbReference type="InterPro" id="IPR050194">
    <property type="entry name" value="Glycosyltransferase_grp1"/>
</dbReference>
<protein>
    <submittedName>
        <fullName evidence="3">N-acetyl-alpha-D-glucosaminyl L-malate synthase BshA</fullName>
    </submittedName>
</protein>
<evidence type="ECO:0000313" key="4">
    <source>
        <dbReference type="Proteomes" id="UP000538666"/>
    </source>
</evidence>
<reference evidence="3 4" key="1">
    <citation type="submission" date="2020-08" db="EMBL/GenBank/DDBJ databases">
        <title>Genomic Encyclopedia of Type Strains, Phase IV (KMG-IV): sequencing the most valuable type-strain genomes for metagenomic binning, comparative biology and taxonomic classification.</title>
        <authorList>
            <person name="Goeker M."/>
        </authorList>
    </citation>
    <scope>NUCLEOTIDE SEQUENCE [LARGE SCALE GENOMIC DNA]</scope>
    <source>
        <strain evidence="3 4">DSM 103733</strain>
    </source>
</reference>
<comment type="caution">
    <text evidence="3">The sequence shown here is derived from an EMBL/GenBank/DDBJ whole genome shotgun (WGS) entry which is preliminary data.</text>
</comment>
<evidence type="ECO:0000313" key="3">
    <source>
        <dbReference type="EMBL" id="MBB6145178.1"/>
    </source>
</evidence>
<dbReference type="OrthoDB" id="9810929at2"/>
<dbReference type="RefSeq" id="WP_050061700.1">
    <property type="nucleotide sequence ID" value="NZ_JACHEK010000006.1"/>
</dbReference>
<dbReference type="EMBL" id="JACHEK010000006">
    <property type="protein sequence ID" value="MBB6145178.1"/>
    <property type="molecule type" value="Genomic_DNA"/>
</dbReference>
<name>A0A841K3G9_9BACT</name>
<dbReference type="Gene3D" id="3.40.50.2000">
    <property type="entry name" value="Glycogen Phosphorylase B"/>
    <property type="match status" value="2"/>
</dbReference>
<dbReference type="GO" id="GO:0016757">
    <property type="term" value="F:glycosyltransferase activity"/>
    <property type="evidence" value="ECO:0007669"/>
    <property type="project" value="InterPro"/>
</dbReference>
<feature type="domain" description="Glycosyl transferase family 1" evidence="1">
    <location>
        <begin position="193"/>
        <end position="353"/>
    </location>
</feature>
<evidence type="ECO:0000259" key="2">
    <source>
        <dbReference type="Pfam" id="PF13439"/>
    </source>
</evidence>
<organism evidence="3 4">
    <name type="scientific">Silvibacterium bohemicum</name>
    <dbReference type="NCBI Taxonomy" id="1577686"/>
    <lineage>
        <taxon>Bacteria</taxon>
        <taxon>Pseudomonadati</taxon>
        <taxon>Acidobacteriota</taxon>
        <taxon>Terriglobia</taxon>
        <taxon>Terriglobales</taxon>
        <taxon>Acidobacteriaceae</taxon>
        <taxon>Silvibacterium</taxon>
    </lineage>
</organism>
<dbReference type="Proteomes" id="UP000538666">
    <property type="component" value="Unassembled WGS sequence"/>
</dbReference>
<evidence type="ECO:0000259" key="1">
    <source>
        <dbReference type="Pfam" id="PF00534"/>
    </source>
</evidence>
<dbReference type="AlphaFoldDB" id="A0A841K3G9"/>
<dbReference type="InterPro" id="IPR028098">
    <property type="entry name" value="Glyco_trans_4-like_N"/>
</dbReference>